<dbReference type="OrthoDB" id="2361226at2"/>
<dbReference type="RefSeq" id="WP_036159133.1">
    <property type="nucleotide sequence ID" value="NZ_AVCX01000001.1"/>
</dbReference>
<sequence>MDISFFWFAVGLAALGYFIGDGLKNMNGGTKGSGYRTLIKESDLHYYISLDREALQELLEKNPSAPKIVLKGTTYYPYRQFMDWLSSNEIYKN</sequence>
<dbReference type="Proteomes" id="UP000030437">
    <property type="component" value="Unassembled WGS sequence"/>
</dbReference>
<gene>
    <name evidence="1" type="ORF">CD32_22195</name>
</gene>
<name>A0A0A3J4M3_9BACI</name>
<evidence type="ECO:0008006" key="3">
    <source>
        <dbReference type="Google" id="ProtNLM"/>
    </source>
</evidence>
<evidence type="ECO:0000313" key="1">
    <source>
        <dbReference type="EMBL" id="KGR82007.1"/>
    </source>
</evidence>
<dbReference type="EMBL" id="JPVP01000060">
    <property type="protein sequence ID" value="KGR82007.1"/>
    <property type="molecule type" value="Genomic_DNA"/>
</dbReference>
<keyword evidence="2" id="KW-1185">Reference proteome</keyword>
<reference evidence="1 2" key="1">
    <citation type="submission" date="2014-02" db="EMBL/GenBank/DDBJ databases">
        <title>Draft genome sequence of Lysinibacillus odysseyi NBRC 100172.</title>
        <authorList>
            <person name="Zhang F."/>
            <person name="Wang G."/>
            <person name="Zhang L."/>
        </authorList>
    </citation>
    <scope>NUCLEOTIDE SEQUENCE [LARGE SCALE GENOMIC DNA]</scope>
    <source>
        <strain evidence="1 2">NBRC 100172</strain>
    </source>
</reference>
<dbReference type="eggNOG" id="ENOG5032S5C">
    <property type="taxonomic scope" value="Bacteria"/>
</dbReference>
<dbReference type="STRING" id="1220589.CD32_22195"/>
<accession>A0A0A3J4M3</accession>
<organism evidence="1 2">
    <name type="scientific">Lysinibacillus odysseyi 34hs-1 = NBRC 100172</name>
    <dbReference type="NCBI Taxonomy" id="1220589"/>
    <lineage>
        <taxon>Bacteria</taxon>
        <taxon>Bacillati</taxon>
        <taxon>Bacillota</taxon>
        <taxon>Bacilli</taxon>
        <taxon>Bacillales</taxon>
        <taxon>Bacillaceae</taxon>
        <taxon>Lysinibacillus</taxon>
    </lineage>
</organism>
<proteinExistence type="predicted"/>
<protein>
    <recommendedName>
        <fullName evidence="3">DNA-binding protein</fullName>
    </recommendedName>
</protein>
<comment type="caution">
    <text evidence="1">The sequence shown here is derived from an EMBL/GenBank/DDBJ whole genome shotgun (WGS) entry which is preliminary data.</text>
</comment>
<evidence type="ECO:0000313" key="2">
    <source>
        <dbReference type="Proteomes" id="UP000030437"/>
    </source>
</evidence>
<dbReference type="AlphaFoldDB" id="A0A0A3J4M3"/>